<dbReference type="SUPFAM" id="SSF49344">
    <property type="entry name" value="CBD9-like"/>
    <property type="match status" value="1"/>
</dbReference>
<name>A0A381SM82_9ZZZZ</name>
<reference evidence="3" key="1">
    <citation type="submission" date="2018-05" db="EMBL/GenBank/DDBJ databases">
        <authorList>
            <person name="Lanie J.A."/>
            <person name="Ng W.-L."/>
            <person name="Kazmierczak K.M."/>
            <person name="Andrzejewski T.M."/>
            <person name="Davidsen T.M."/>
            <person name="Wayne K.J."/>
            <person name="Tettelin H."/>
            <person name="Glass J.I."/>
            <person name="Rusch D."/>
            <person name="Podicherti R."/>
            <person name="Tsui H.-C.T."/>
            <person name="Winkler M.E."/>
        </authorList>
    </citation>
    <scope>NUCLEOTIDE SEQUENCE</scope>
</reference>
<dbReference type="InterPro" id="IPR045670">
    <property type="entry name" value="DUF5916"/>
</dbReference>
<gene>
    <name evidence="3" type="ORF">METZ01_LOCUS58004</name>
</gene>
<dbReference type="GO" id="GO:0030246">
    <property type="term" value="F:carbohydrate binding"/>
    <property type="evidence" value="ECO:0007669"/>
    <property type="project" value="InterPro"/>
</dbReference>
<dbReference type="GO" id="GO:0016052">
    <property type="term" value="P:carbohydrate catabolic process"/>
    <property type="evidence" value="ECO:0007669"/>
    <property type="project" value="InterPro"/>
</dbReference>
<evidence type="ECO:0000259" key="2">
    <source>
        <dbReference type="Pfam" id="PF19313"/>
    </source>
</evidence>
<protein>
    <submittedName>
        <fullName evidence="3">Uncharacterized protein</fullName>
    </submittedName>
</protein>
<dbReference type="GO" id="GO:0004553">
    <property type="term" value="F:hydrolase activity, hydrolyzing O-glycosyl compounds"/>
    <property type="evidence" value="ECO:0007669"/>
    <property type="project" value="InterPro"/>
</dbReference>
<dbReference type="Gene3D" id="2.60.40.1190">
    <property type="match status" value="1"/>
</dbReference>
<evidence type="ECO:0000259" key="1">
    <source>
        <dbReference type="Pfam" id="PF06452"/>
    </source>
</evidence>
<dbReference type="CDD" id="cd09618">
    <property type="entry name" value="CBM9_like_2"/>
    <property type="match status" value="1"/>
</dbReference>
<feature type="domain" description="Carbohydrate-binding" evidence="1">
    <location>
        <begin position="45"/>
        <end position="202"/>
    </location>
</feature>
<dbReference type="Pfam" id="PF19313">
    <property type="entry name" value="DUF5916"/>
    <property type="match status" value="1"/>
</dbReference>
<dbReference type="EMBL" id="UINC01003305">
    <property type="protein sequence ID" value="SVA05150.1"/>
    <property type="molecule type" value="Genomic_DNA"/>
</dbReference>
<proteinExistence type="predicted"/>
<organism evidence="3">
    <name type="scientific">marine metagenome</name>
    <dbReference type="NCBI Taxonomy" id="408172"/>
    <lineage>
        <taxon>unclassified sequences</taxon>
        <taxon>metagenomes</taxon>
        <taxon>ecological metagenomes</taxon>
    </lineage>
</organism>
<evidence type="ECO:0000313" key="3">
    <source>
        <dbReference type="EMBL" id="SVA05150.1"/>
    </source>
</evidence>
<dbReference type="InterPro" id="IPR010502">
    <property type="entry name" value="Carb-bd_dom_fam9"/>
</dbReference>
<accession>A0A381SM82</accession>
<dbReference type="AlphaFoldDB" id="A0A381SM82"/>
<feature type="domain" description="DUF5916" evidence="2">
    <location>
        <begin position="235"/>
        <end position="329"/>
    </location>
</feature>
<sequence length="680" mass="77651">MTGNHVRLIILVGHLVAFGLGFNLQAQETDPFTLRAVKAASPPTIDGLFTANEWQDASRATDFIQFEPNRGEPARLQTEVAVLYDETHLYIAFVAHDPEPVMAQMTQRDAELWNDDSVQVYLDTFHDGRSGYFFMTNVLGTQLDGRIAENGRANDNTWDAPWLSATQQTDFGYIVEISIPLNALQYASDSNTTWGINFARSRRRTLERSYWAGPVDHWGRMSQAGDLIGLDVPPPTRRHQFIPYTLSQVREGHSPNASLGLDARYALTPQTSAYVTLNPDFATIEADQEEINLTRFELNLTEKRQFFIEGQELFGQRIKTFYSRRIGDISGGGKVLGTHGGWSFAALSARSNLQDSNDRAHYTVARVRRDVATRSNIGFTLANRSQDGRQQGSIEVDTSLFFTDTFGFTGQFVKSYGQHETGTVAFFARPSYDSATAHAHVRFTYLGDRVADNINAIGFIRDDDRREIDSAASKTFWIRSGPLERLRYNSNYNIYWGQTGTLRSWKVDESLEFDWRNRWSTAVSHTEEFKQYEKDFRNRQTEMEIGYNTRSYQSVRGGYSFGQNFDADFQLWTAAASYKVTEEVSAEYELQRLRLDPDPDNKSTWVHVIRANQFFTPDLFLRVFFQTNSAIDRRNMQAVFVYRYLPPFGTLQIAYQRGTAEFGRRSDQGHTLFVKITTVL</sequence>
<dbReference type="Pfam" id="PF06452">
    <property type="entry name" value="CBM9_1"/>
    <property type="match status" value="1"/>
</dbReference>